<dbReference type="HOGENOM" id="CLU_3291708_0_0_9"/>
<proteinExistence type="predicted"/>
<reference evidence="2" key="1">
    <citation type="journal article" date="2013" name="Genome Announc.">
        <title>Whole-Genome Sequencing of Lactobacillus shenzhenensis Strain LY-73T.</title>
        <authorList>
            <person name="Lin Z."/>
            <person name="Liu Z."/>
            <person name="Yang R."/>
            <person name="Zou Y."/>
            <person name="Wan D."/>
            <person name="Chen J."/>
            <person name="Guo M."/>
            <person name="Zhao J."/>
            <person name="Fang C."/>
            <person name="Yang R."/>
            <person name="Liu F."/>
        </authorList>
    </citation>
    <scope>NUCLEOTIDE SEQUENCE [LARGE SCALE GENOMIC DNA]</scope>
    <source>
        <strain evidence="2">LY-73</strain>
    </source>
</reference>
<evidence type="ECO:0000313" key="2">
    <source>
        <dbReference type="Proteomes" id="UP000030647"/>
    </source>
</evidence>
<gene>
    <name evidence="1" type="ORF">L248_2164</name>
</gene>
<organism evidence="1 2">
    <name type="scientific">Schleiferilactobacillus shenzhenensis LY-73</name>
    <dbReference type="NCBI Taxonomy" id="1231336"/>
    <lineage>
        <taxon>Bacteria</taxon>
        <taxon>Bacillati</taxon>
        <taxon>Bacillota</taxon>
        <taxon>Bacilli</taxon>
        <taxon>Lactobacillales</taxon>
        <taxon>Lactobacillaceae</taxon>
        <taxon>Schleiferilactobacillus</taxon>
    </lineage>
</organism>
<accession>U4TI17</accession>
<keyword evidence="2" id="KW-1185">Reference proteome</keyword>
<name>U4TI17_9LACO</name>
<sequence>MSANAQQAGAKLIQAVLTTFQPILSELWHGARKSSVTPSF</sequence>
<evidence type="ECO:0000313" key="1">
    <source>
        <dbReference type="EMBL" id="ERL63804.1"/>
    </source>
</evidence>
<dbReference type="EMBL" id="KI271613">
    <property type="protein sequence ID" value="ERL63804.1"/>
    <property type="molecule type" value="Genomic_DNA"/>
</dbReference>
<dbReference type="AlphaFoldDB" id="U4TI17"/>
<dbReference type="Proteomes" id="UP000030647">
    <property type="component" value="Unassembled WGS sequence"/>
</dbReference>
<protein>
    <submittedName>
        <fullName evidence="1">Uncharacterized protein</fullName>
    </submittedName>
</protein>